<keyword evidence="3" id="KW-0119">Carbohydrate metabolism</keyword>
<dbReference type="RefSeq" id="WP_149733871.1">
    <property type="nucleotide sequence ID" value="NZ_FQZD01000007.1"/>
</dbReference>
<evidence type="ECO:0000256" key="2">
    <source>
        <dbReference type="ARBA" id="ARBA00022801"/>
    </source>
</evidence>
<name>A0A1M6DXJ0_9FIRM</name>
<evidence type="ECO:0000256" key="5">
    <source>
        <dbReference type="ARBA" id="ARBA00023326"/>
    </source>
</evidence>
<dbReference type="InterPro" id="IPR013783">
    <property type="entry name" value="Ig-like_fold"/>
</dbReference>
<feature type="domain" description="Cellulase Ig-like" evidence="7">
    <location>
        <begin position="36"/>
        <end position="115"/>
    </location>
</feature>
<evidence type="ECO:0000256" key="4">
    <source>
        <dbReference type="ARBA" id="ARBA00023295"/>
    </source>
</evidence>
<dbReference type="GO" id="GO:0008810">
    <property type="term" value="F:cellulase activity"/>
    <property type="evidence" value="ECO:0007669"/>
    <property type="project" value="InterPro"/>
</dbReference>
<dbReference type="SUPFAM" id="SSF81296">
    <property type="entry name" value="E set domains"/>
    <property type="match status" value="1"/>
</dbReference>
<dbReference type="Pfam" id="PF00759">
    <property type="entry name" value="Glyco_hydro_9"/>
    <property type="match status" value="1"/>
</dbReference>
<dbReference type="GO" id="GO:0000272">
    <property type="term" value="P:polysaccharide catabolic process"/>
    <property type="evidence" value="ECO:0007669"/>
    <property type="project" value="UniProtKB-KW"/>
</dbReference>
<sequence length="628" mass="68927">MKNLLNTLMILGVISVLALLLLVPVYAAPDSGTGVEKIHVDLVGYLPDYPKVATIVAGKGAKEFKVVDAVTNKLIYKGKLSAPRLDISSGDTVRQADFSAITATGTYIVAVDGIGTSDPFKIENNVYNIPFIHTLRSFTLARCNTAVNDPVTGLSYAASHEKYKTAKVFFTDDVSTAGQILDVSGGWYDAGDFGKYIPTAGVTVANLLLAYEQHPEKFTKGQMFFPAGLSTVDPSTAMPDVLAEMKYELDWMLKMQRPDGGVYLKTSGKYWPDLKIRPEEDVQNRYIYGLSTYGTAIFGATNAMAARIYEPYDPAYAQILLDSAQKAFAFLESHPEPIFRMDANQDNGSGPYEKTKENGQRTWLSSVKKENPTLPMPADAEERIWIAAELFKTTGDKTYEAYLKATPAAILTVVPDAFSWMNTLALGQWAYITNPKADQALQAKTRKAFLQYADNTVKQIAADGYGCSLRNDEYTWASNRIAAAKGNMLLLAYQLQPRPEYVQGALEQIHYLLGRNTNGVSYVTGAGIRAPQHVHNRIAESTGIKVPGQLVGGPNNWPGGDPLQAKTVSNEKWPPAKVYFDVSASYSTNEYAIDYTAPVSYLLAYFSQPDDKLTAEALKLSVQNKTIR</sequence>
<gene>
    <name evidence="8" type="ORF">SAMN02745170_01041</name>
</gene>
<dbReference type="OrthoDB" id="9758662at2"/>
<dbReference type="Gene3D" id="2.60.40.10">
    <property type="entry name" value="Immunoglobulins"/>
    <property type="match status" value="1"/>
</dbReference>
<keyword evidence="5" id="KW-0624">Polysaccharide degradation</keyword>
<dbReference type="InterPro" id="IPR014756">
    <property type="entry name" value="Ig_E-set"/>
</dbReference>
<dbReference type="SUPFAM" id="SSF48208">
    <property type="entry name" value="Six-hairpin glycosidases"/>
    <property type="match status" value="1"/>
</dbReference>
<dbReference type="PANTHER" id="PTHR22298">
    <property type="entry name" value="ENDO-1,4-BETA-GLUCANASE"/>
    <property type="match status" value="1"/>
</dbReference>
<keyword evidence="4" id="KW-0326">Glycosidase</keyword>
<dbReference type="Pfam" id="PF02927">
    <property type="entry name" value="CelD_N"/>
    <property type="match status" value="1"/>
</dbReference>
<evidence type="ECO:0000256" key="3">
    <source>
        <dbReference type="ARBA" id="ARBA00023277"/>
    </source>
</evidence>
<dbReference type="InterPro" id="IPR008928">
    <property type="entry name" value="6-hairpin_glycosidase_sf"/>
</dbReference>
<proteinExistence type="inferred from homology"/>
<accession>A0A1M6DXJ0</accession>
<dbReference type="InterPro" id="IPR001701">
    <property type="entry name" value="Glyco_hydro_9"/>
</dbReference>
<evidence type="ECO:0000259" key="6">
    <source>
        <dbReference type="Pfam" id="PF00759"/>
    </source>
</evidence>
<dbReference type="Proteomes" id="UP000322917">
    <property type="component" value="Unassembled WGS sequence"/>
</dbReference>
<protein>
    <submittedName>
        <fullName evidence="8">Endoglucanase</fullName>
    </submittedName>
</protein>
<organism evidence="8 9">
    <name type="scientific">Propionispora hippei DSM 15287</name>
    <dbReference type="NCBI Taxonomy" id="1123003"/>
    <lineage>
        <taxon>Bacteria</taxon>
        <taxon>Bacillati</taxon>
        <taxon>Bacillota</taxon>
        <taxon>Negativicutes</taxon>
        <taxon>Selenomonadales</taxon>
        <taxon>Sporomusaceae</taxon>
        <taxon>Propionispora</taxon>
    </lineage>
</organism>
<comment type="similarity">
    <text evidence="1">Belongs to the glycosyl hydrolase 9 (cellulase E) family.</text>
</comment>
<feature type="domain" description="Glycoside hydrolase family 9" evidence="6">
    <location>
        <begin position="134"/>
        <end position="603"/>
    </location>
</feature>
<dbReference type="EMBL" id="FQZD01000007">
    <property type="protein sequence ID" value="SHI77931.1"/>
    <property type="molecule type" value="Genomic_DNA"/>
</dbReference>
<dbReference type="AlphaFoldDB" id="A0A1M6DXJ0"/>
<evidence type="ECO:0000256" key="1">
    <source>
        <dbReference type="ARBA" id="ARBA00007072"/>
    </source>
</evidence>
<keyword evidence="9" id="KW-1185">Reference proteome</keyword>
<evidence type="ECO:0000313" key="9">
    <source>
        <dbReference type="Proteomes" id="UP000322917"/>
    </source>
</evidence>
<dbReference type="InterPro" id="IPR012341">
    <property type="entry name" value="6hp_glycosidase-like_sf"/>
</dbReference>
<dbReference type="InterPro" id="IPR004197">
    <property type="entry name" value="Cellulase_Ig-like"/>
</dbReference>
<evidence type="ECO:0000259" key="7">
    <source>
        <dbReference type="Pfam" id="PF02927"/>
    </source>
</evidence>
<keyword evidence="2" id="KW-0378">Hydrolase</keyword>
<dbReference type="Gene3D" id="1.50.10.10">
    <property type="match status" value="1"/>
</dbReference>
<dbReference type="CDD" id="cd02850">
    <property type="entry name" value="E_set_Cellulase_N"/>
    <property type="match status" value="1"/>
</dbReference>
<reference evidence="8 9" key="1">
    <citation type="submission" date="2016-11" db="EMBL/GenBank/DDBJ databases">
        <authorList>
            <person name="Varghese N."/>
            <person name="Submissions S."/>
        </authorList>
    </citation>
    <scope>NUCLEOTIDE SEQUENCE [LARGE SCALE GENOMIC DNA]</scope>
    <source>
        <strain evidence="8 9">DSM 15287</strain>
    </source>
</reference>
<evidence type="ECO:0000313" key="8">
    <source>
        <dbReference type="EMBL" id="SHI77931.1"/>
    </source>
</evidence>